<evidence type="ECO:0000256" key="5">
    <source>
        <dbReference type="ARBA" id="ARBA00022840"/>
    </source>
</evidence>
<keyword evidence="4 7" id="KW-0418">Kinase</keyword>
<dbReference type="KEGG" id="tom:BWR18_14090"/>
<dbReference type="InterPro" id="IPR001387">
    <property type="entry name" value="Cro/C1-type_HTH"/>
</dbReference>
<keyword evidence="6 7" id="KW-0057">Aromatic amino acid biosynthesis</keyword>
<evidence type="ECO:0000256" key="3">
    <source>
        <dbReference type="ARBA" id="ARBA00022741"/>
    </source>
</evidence>
<comment type="caution">
    <text evidence="7">Lacks conserved residue(s) required for the propagation of feature annotation.</text>
</comment>
<dbReference type="CDD" id="cd00093">
    <property type="entry name" value="HTH_XRE"/>
    <property type="match status" value="1"/>
</dbReference>
<accession>A0A1P8MXF0</accession>
<feature type="binding site" evidence="7">
    <location>
        <position position="198"/>
    </location>
    <ligand>
        <name>substrate</name>
    </ligand>
</feature>
<evidence type="ECO:0000256" key="1">
    <source>
        <dbReference type="ARBA" id="ARBA00022605"/>
    </source>
</evidence>
<dbReference type="GO" id="GO:0005524">
    <property type="term" value="F:ATP binding"/>
    <property type="evidence" value="ECO:0007669"/>
    <property type="project" value="UniProtKB-UniRule"/>
</dbReference>
<feature type="domain" description="HTH cro/C1-type" evidence="8">
    <location>
        <begin position="22"/>
        <end position="76"/>
    </location>
</feature>
<dbReference type="Gene3D" id="1.10.260.40">
    <property type="entry name" value="lambda repressor-like DNA-binding domains"/>
    <property type="match status" value="1"/>
</dbReference>
<dbReference type="NCBIfam" id="NF006015">
    <property type="entry name" value="PRK08154.1"/>
    <property type="match status" value="1"/>
</dbReference>
<dbReference type="SMART" id="SM00530">
    <property type="entry name" value="HTH_XRE"/>
    <property type="match status" value="1"/>
</dbReference>
<keyword evidence="3 7" id="KW-0547">Nucleotide-binding</keyword>
<dbReference type="GO" id="GO:0009423">
    <property type="term" value="P:chorismate biosynthetic process"/>
    <property type="evidence" value="ECO:0007669"/>
    <property type="project" value="UniProtKB-UniRule"/>
</dbReference>
<dbReference type="CDD" id="cd00464">
    <property type="entry name" value="SK"/>
    <property type="match status" value="1"/>
</dbReference>
<dbReference type="SUPFAM" id="SSF47413">
    <property type="entry name" value="lambda repressor-like DNA-binding domains"/>
    <property type="match status" value="1"/>
</dbReference>
<feature type="binding site" evidence="7">
    <location>
        <begin position="129"/>
        <end position="134"/>
    </location>
    <ligand>
        <name>ATP</name>
        <dbReference type="ChEBI" id="CHEBI:30616"/>
    </ligand>
</feature>
<dbReference type="InterPro" id="IPR031322">
    <property type="entry name" value="Shikimate/glucono_kinase"/>
</dbReference>
<evidence type="ECO:0000313" key="10">
    <source>
        <dbReference type="Proteomes" id="UP000186336"/>
    </source>
</evidence>
<feature type="binding site" evidence="7">
    <location>
        <position position="175"/>
    </location>
    <ligand>
        <name>substrate</name>
    </ligand>
</feature>
<dbReference type="HAMAP" id="MF_00109">
    <property type="entry name" value="Shikimate_kinase"/>
    <property type="match status" value="1"/>
</dbReference>
<evidence type="ECO:0000256" key="2">
    <source>
        <dbReference type="ARBA" id="ARBA00022679"/>
    </source>
</evidence>
<organism evidence="9 10">
    <name type="scientific">Tateyamaria omphalii</name>
    <dbReference type="NCBI Taxonomy" id="299262"/>
    <lineage>
        <taxon>Bacteria</taxon>
        <taxon>Pseudomonadati</taxon>
        <taxon>Pseudomonadota</taxon>
        <taxon>Alphaproteobacteria</taxon>
        <taxon>Rhodobacterales</taxon>
        <taxon>Roseobacteraceae</taxon>
        <taxon>Tateyamaria</taxon>
    </lineage>
</organism>
<keyword evidence="2 7" id="KW-0808">Transferase</keyword>
<dbReference type="Pfam" id="PF01381">
    <property type="entry name" value="HTH_3"/>
    <property type="match status" value="1"/>
</dbReference>
<dbReference type="STRING" id="299262.BWR18_14090"/>
<gene>
    <name evidence="7" type="primary">aroK</name>
    <name evidence="9" type="ORF">BWR18_14090</name>
</gene>
<dbReference type="GO" id="GO:0004765">
    <property type="term" value="F:shikimate kinase activity"/>
    <property type="evidence" value="ECO:0007669"/>
    <property type="project" value="UniProtKB-UniRule"/>
</dbReference>
<comment type="subunit">
    <text evidence="7">Monomer.</text>
</comment>
<dbReference type="Proteomes" id="UP000186336">
    <property type="component" value="Chromosome"/>
</dbReference>
<dbReference type="AlphaFoldDB" id="A0A1P8MXF0"/>
<evidence type="ECO:0000256" key="4">
    <source>
        <dbReference type="ARBA" id="ARBA00022777"/>
    </source>
</evidence>
<evidence type="ECO:0000256" key="7">
    <source>
        <dbReference type="HAMAP-Rule" id="MF_00109"/>
    </source>
</evidence>
<comment type="catalytic activity">
    <reaction evidence="7">
        <text>shikimate + ATP = 3-phosphoshikimate + ADP + H(+)</text>
        <dbReference type="Rhea" id="RHEA:13121"/>
        <dbReference type="ChEBI" id="CHEBI:15378"/>
        <dbReference type="ChEBI" id="CHEBI:30616"/>
        <dbReference type="ChEBI" id="CHEBI:36208"/>
        <dbReference type="ChEBI" id="CHEBI:145989"/>
        <dbReference type="ChEBI" id="CHEBI:456216"/>
        <dbReference type="EC" id="2.7.1.71"/>
    </reaction>
</comment>
<dbReference type="InterPro" id="IPR027417">
    <property type="entry name" value="P-loop_NTPase"/>
</dbReference>
<reference evidence="9 10" key="1">
    <citation type="submission" date="2017-01" db="EMBL/GenBank/DDBJ databases">
        <title>Complete genome of Tateyamaria omphalii DOK1-4 isolated from seawater in Dokdo.</title>
        <authorList>
            <person name="Kim J.H."/>
            <person name="Chi W.-J."/>
        </authorList>
    </citation>
    <scope>NUCLEOTIDE SEQUENCE [LARGE SCALE GENOMIC DNA]</scope>
    <source>
        <strain evidence="9 10">DOK1-4</strain>
    </source>
</reference>
<dbReference type="GO" id="GO:0005829">
    <property type="term" value="C:cytosol"/>
    <property type="evidence" value="ECO:0007669"/>
    <property type="project" value="TreeGrafter"/>
</dbReference>
<feature type="binding site" evidence="7">
    <location>
        <position position="237"/>
    </location>
    <ligand>
        <name>ATP</name>
        <dbReference type="ChEBI" id="CHEBI:30616"/>
    </ligand>
</feature>
<keyword evidence="7" id="KW-0963">Cytoplasm</keyword>
<protein>
    <recommendedName>
        <fullName evidence="7">Shikimate kinase</fullName>
        <shortName evidence="7">SK</shortName>
        <ecNumber evidence="7">2.7.1.71</ecNumber>
    </recommendedName>
</protein>
<dbReference type="UniPathway" id="UPA00053">
    <property type="reaction ID" value="UER00088"/>
</dbReference>
<evidence type="ECO:0000259" key="8">
    <source>
        <dbReference type="PROSITE" id="PS50943"/>
    </source>
</evidence>
<evidence type="ECO:0000313" key="9">
    <source>
        <dbReference type="EMBL" id="APX12691.1"/>
    </source>
</evidence>
<keyword evidence="1 7" id="KW-0028">Amino-acid biosynthesis</keyword>
<dbReference type="Pfam" id="PF01202">
    <property type="entry name" value="SKI"/>
    <property type="match status" value="1"/>
</dbReference>
<comment type="function">
    <text evidence="7">Catalyzes the specific phosphorylation of the 3-hydroxyl group of shikimic acid using ATP as a cosubstrate.</text>
</comment>
<feature type="binding site" evidence="7">
    <location>
        <position position="133"/>
    </location>
    <ligand>
        <name>Mg(2+)</name>
        <dbReference type="ChEBI" id="CHEBI:18420"/>
    </ligand>
</feature>
<dbReference type="PANTHER" id="PTHR21087:SF16">
    <property type="entry name" value="SHIKIMATE KINASE 1, CHLOROPLASTIC"/>
    <property type="match status" value="1"/>
</dbReference>
<keyword evidence="7" id="KW-0479">Metal-binding</keyword>
<dbReference type="GO" id="GO:0009073">
    <property type="term" value="P:aromatic amino acid family biosynthetic process"/>
    <property type="evidence" value="ECO:0007669"/>
    <property type="project" value="UniProtKB-KW"/>
</dbReference>
<keyword evidence="7" id="KW-0460">Magnesium</keyword>
<dbReference type="GO" id="GO:0000287">
    <property type="term" value="F:magnesium ion binding"/>
    <property type="evidence" value="ECO:0007669"/>
    <property type="project" value="UniProtKB-UniRule"/>
</dbReference>
<comment type="pathway">
    <text evidence="7">Metabolic intermediate biosynthesis; chorismate biosynthesis; chorismate from D-erythrose 4-phosphate and phosphoenolpyruvate: step 5/7.</text>
</comment>
<keyword evidence="5 7" id="KW-0067">ATP-binding</keyword>
<dbReference type="PRINTS" id="PR01100">
    <property type="entry name" value="SHIKIMTKNASE"/>
</dbReference>
<dbReference type="EC" id="2.7.1.71" evidence="7"/>
<dbReference type="EMBL" id="CP019312">
    <property type="protein sequence ID" value="APX12691.1"/>
    <property type="molecule type" value="Genomic_DNA"/>
</dbReference>
<feature type="binding site" evidence="7">
    <location>
        <position position="256"/>
    </location>
    <ligand>
        <name>substrate</name>
    </ligand>
</feature>
<sequence>MTSPKPIPDGAIPMIARLATRVRAARDALGLPRRALSERSGVSPRYLAQLEAGEGNISIILLERVATALNLRIEDLLSEAPPMDGDVARVARLYQAAPAQVQGRVRALLAPQNPLALRAQRICLVGLRGAGKSTLGRMAADKLKVPFVELNEEIEAEAGMPLSEVMALYGQDGYRALEAEAVARVVSRHDKLILAVAGGIVSDAAVYDTVLERFHTIWVRTSPGEHMARVRAQGDLRPMEGNPAAMDQLKALLHNRTPSYERALAQVDTAAKPVSTSLNELLAIIAKYRFLEGLGP</sequence>
<dbReference type="Gene3D" id="3.40.50.300">
    <property type="entry name" value="P-loop containing nucleotide triphosphate hydrolases"/>
    <property type="match status" value="1"/>
</dbReference>
<dbReference type="GO" id="GO:0003677">
    <property type="term" value="F:DNA binding"/>
    <property type="evidence" value="ECO:0007669"/>
    <property type="project" value="InterPro"/>
</dbReference>
<dbReference type="PANTHER" id="PTHR21087">
    <property type="entry name" value="SHIKIMATE KINASE"/>
    <property type="match status" value="1"/>
</dbReference>
<keyword evidence="10" id="KW-1185">Reference proteome</keyword>
<evidence type="ECO:0000256" key="6">
    <source>
        <dbReference type="ARBA" id="ARBA00023141"/>
    </source>
</evidence>
<proteinExistence type="inferred from homology"/>
<comment type="similarity">
    <text evidence="7">Belongs to the shikimate kinase family.</text>
</comment>
<comment type="subcellular location">
    <subcellularLocation>
        <location evidence="7">Cytoplasm</location>
    </subcellularLocation>
</comment>
<comment type="cofactor">
    <cofactor evidence="7">
        <name>Mg(2+)</name>
        <dbReference type="ChEBI" id="CHEBI:18420"/>
    </cofactor>
    <text evidence="7">Binds 1 Mg(2+) ion per subunit.</text>
</comment>
<dbReference type="GO" id="GO:0008652">
    <property type="term" value="P:amino acid biosynthetic process"/>
    <property type="evidence" value="ECO:0007669"/>
    <property type="project" value="UniProtKB-KW"/>
</dbReference>
<dbReference type="SUPFAM" id="SSF52540">
    <property type="entry name" value="P-loop containing nucleoside triphosphate hydrolases"/>
    <property type="match status" value="1"/>
</dbReference>
<dbReference type="OrthoDB" id="9800332at2"/>
<dbReference type="PROSITE" id="PS50943">
    <property type="entry name" value="HTH_CROC1"/>
    <property type="match status" value="1"/>
</dbReference>
<dbReference type="InterPro" id="IPR010982">
    <property type="entry name" value="Lambda_DNA-bd_dom_sf"/>
</dbReference>
<name>A0A1P8MXF0_9RHOB</name>
<dbReference type="InterPro" id="IPR000623">
    <property type="entry name" value="Shikimate_kinase/TSH1"/>
</dbReference>